<evidence type="ECO:0000256" key="2">
    <source>
        <dbReference type="SAM" id="SignalP"/>
    </source>
</evidence>
<dbReference type="Gene3D" id="3.40.190.10">
    <property type="entry name" value="Periplasmic binding protein-like II"/>
    <property type="match status" value="2"/>
</dbReference>
<name>A0ABW3MZQ1_9MICO</name>
<keyword evidence="1 2" id="KW-0732">Signal</keyword>
<keyword evidence="5" id="KW-1185">Reference proteome</keyword>
<protein>
    <submittedName>
        <fullName evidence="4">ABC transporter substrate-binding protein</fullName>
    </submittedName>
</protein>
<dbReference type="InterPro" id="IPR001638">
    <property type="entry name" value="Solute-binding_3/MltF_N"/>
</dbReference>
<dbReference type="Pfam" id="PF00497">
    <property type="entry name" value="SBP_bac_3"/>
    <property type="match status" value="1"/>
</dbReference>
<dbReference type="Proteomes" id="UP001597046">
    <property type="component" value="Unassembled WGS sequence"/>
</dbReference>
<comment type="caution">
    <text evidence="4">The sequence shown here is derived from an EMBL/GenBank/DDBJ whole genome shotgun (WGS) entry which is preliminary data.</text>
</comment>
<dbReference type="SMART" id="SM00062">
    <property type="entry name" value="PBPb"/>
    <property type="match status" value="1"/>
</dbReference>
<evidence type="ECO:0000313" key="5">
    <source>
        <dbReference type="Proteomes" id="UP001597046"/>
    </source>
</evidence>
<sequence length="306" mass="31268">MQLRHLAVVGSLAAVALAAGCAAPEADTSAAAPGATAGATASATALPKDETIAATLPDSIRSAGTIKVASGISFPPMEFYAADNTTALGFDPDLAAAIGQVLGVKFEFQNTNFDGIIGGLDAGRYDLSLTSMIDKKSRQATVDFVDYLNSGVAFMVAKGNPKGLKDKLDLCGKSAAVEKSSTGDLSVDDITAECTKSGKPAVTKLPFPDQASAVQALQSGRADAVVALDLTLAYNVKQAPDAFEVPAKPFGTLPVGIVVPKKSTQLRDAVQAALKKVQSSGTYDALLAKWNLQAQALPGAPLNTGK</sequence>
<feature type="domain" description="Solute-binding protein family 3/N-terminal" evidence="3">
    <location>
        <begin position="65"/>
        <end position="294"/>
    </location>
</feature>
<feature type="chain" id="PRO_5047265877" evidence="2">
    <location>
        <begin position="19"/>
        <end position="306"/>
    </location>
</feature>
<evidence type="ECO:0000259" key="3">
    <source>
        <dbReference type="SMART" id="SM00062"/>
    </source>
</evidence>
<organism evidence="4 5">
    <name type="scientific">Terrabacter terrigena</name>
    <dbReference type="NCBI Taxonomy" id="574718"/>
    <lineage>
        <taxon>Bacteria</taxon>
        <taxon>Bacillati</taxon>
        <taxon>Actinomycetota</taxon>
        <taxon>Actinomycetes</taxon>
        <taxon>Micrococcales</taxon>
        <taxon>Intrasporangiaceae</taxon>
        <taxon>Terrabacter</taxon>
    </lineage>
</organism>
<evidence type="ECO:0000313" key="4">
    <source>
        <dbReference type="EMBL" id="MFD1056153.1"/>
    </source>
</evidence>
<dbReference type="PANTHER" id="PTHR35936:SF17">
    <property type="entry name" value="ARGININE-BINDING EXTRACELLULAR PROTEIN ARTP"/>
    <property type="match status" value="1"/>
</dbReference>
<dbReference type="PROSITE" id="PS51257">
    <property type="entry name" value="PROKAR_LIPOPROTEIN"/>
    <property type="match status" value="1"/>
</dbReference>
<dbReference type="CDD" id="cd01004">
    <property type="entry name" value="PBP2_MidA_like"/>
    <property type="match status" value="1"/>
</dbReference>
<feature type="signal peptide" evidence="2">
    <location>
        <begin position="1"/>
        <end position="18"/>
    </location>
</feature>
<evidence type="ECO:0000256" key="1">
    <source>
        <dbReference type="ARBA" id="ARBA00022729"/>
    </source>
</evidence>
<dbReference type="PANTHER" id="PTHR35936">
    <property type="entry name" value="MEMBRANE-BOUND LYTIC MUREIN TRANSGLYCOSYLASE F"/>
    <property type="match status" value="1"/>
</dbReference>
<accession>A0ABW3MZQ1</accession>
<gene>
    <name evidence="4" type="ORF">ACFQ2V_17720</name>
</gene>
<dbReference type="EMBL" id="JBHTKH010000015">
    <property type="protein sequence ID" value="MFD1056153.1"/>
    <property type="molecule type" value="Genomic_DNA"/>
</dbReference>
<proteinExistence type="predicted"/>
<dbReference type="SUPFAM" id="SSF53850">
    <property type="entry name" value="Periplasmic binding protein-like II"/>
    <property type="match status" value="1"/>
</dbReference>
<dbReference type="RefSeq" id="WP_386054194.1">
    <property type="nucleotide sequence ID" value="NZ_JBHTKH010000015.1"/>
</dbReference>
<reference evidence="5" key="1">
    <citation type="journal article" date="2019" name="Int. J. Syst. Evol. Microbiol.">
        <title>The Global Catalogue of Microorganisms (GCM) 10K type strain sequencing project: providing services to taxonomists for standard genome sequencing and annotation.</title>
        <authorList>
            <consortium name="The Broad Institute Genomics Platform"/>
            <consortium name="The Broad Institute Genome Sequencing Center for Infectious Disease"/>
            <person name="Wu L."/>
            <person name="Ma J."/>
        </authorList>
    </citation>
    <scope>NUCLEOTIDE SEQUENCE [LARGE SCALE GENOMIC DNA]</scope>
    <source>
        <strain evidence="5">CCUG 57508</strain>
    </source>
</reference>